<feature type="transmembrane region" description="Helical" evidence="1">
    <location>
        <begin position="205"/>
        <end position="223"/>
    </location>
</feature>
<name>A0A543CV10_9ACTN</name>
<gene>
    <name evidence="2" type="ORF">FB559_6684</name>
</gene>
<protein>
    <recommendedName>
        <fullName evidence="4">DUF998 domain-containing protein</fullName>
    </recommendedName>
</protein>
<feature type="transmembrane region" description="Helical" evidence="1">
    <location>
        <begin position="176"/>
        <end position="193"/>
    </location>
</feature>
<keyword evidence="3" id="KW-1185">Reference proteome</keyword>
<feature type="transmembrane region" description="Helical" evidence="1">
    <location>
        <begin position="61"/>
        <end position="83"/>
    </location>
</feature>
<comment type="caution">
    <text evidence="2">The sequence shown here is derived from an EMBL/GenBank/DDBJ whole genome shotgun (WGS) entry which is preliminary data.</text>
</comment>
<dbReference type="Proteomes" id="UP000316096">
    <property type="component" value="Unassembled WGS sequence"/>
</dbReference>
<proteinExistence type="predicted"/>
<dbReference type="OrthoDB" id="8478704at2"/>
<evidence type="ECO:0000256" key="1">
    <source>
        <dbReference type="SAM" id="Phobius"/>
    </source>
</evidence>
<keyword evidence="1" id="KW-0812">Transmembrane</keyword>
<organism evidence="2 3">
    <name type="scientific">Actinoallomurus bryophytorum</name>
    <dbReference type="NCBI Taxonomy" id="1490222"/>
    <lineage>
        <taxon>Bacteria</taxon>
        <taxon>Bacillati</taxon>
        <taxon>Actinomycetota</taxon>
        <taxon>Actinomycetes</taxon>
        <taxon>Streptosporangiales</taxon>
        <taxon>Thermomonosporaceae</taxon>
        <taxon>Actinoallomurus</taxon>
    </lineage>
</organism>
<keyword evidence="1" id="KW-1133">Transmembrane helix</keyword>
<reference evidence="2 3" key="1">
    <citation type="submission" date="2019-06" db="EMBL/GenBank/DDBJ databases">
        <title>Sequencing the genomes of 1000 actinobacteria strains.</title>
        <authorList>
            <person name="Klenk H.-P."/>
        </authorList>
    </citation>
    <scope>NUCLEOTIDE SEQUENCE [LARGE SCALE GENOMIC DNA]</scope>
    <source>
        <strain evidence="2 3">DSM 102200</strain>
    </source>
</reference>
<dbReference type="RefSeq" id="WP_141960835.1">
    <property type="nucleotide sequence ID" value="NZ_VFOZ01000001.1"/>
</dbReference>
<feature type="transmembrane region" description="Helical" evidence="1">
    <location>
        <begin position="261"/>
        <end position="278"/>
    </location>
</feature>
<dbReference type="EMBL" id="VFOZ01000001">
    <property type="protein sequence ID" value="TQM00945.1"/>
    <property type="molecule type" value="Genomic_DNA"/>
</dbReference>
<feature type="transmembrane region" description="Helical" evidence="1">
    <location>
        <begin position="143"/>
        <end position="164"/>
    </location>
</feature>
<feature type="transmembrane region" description="Helical" evidence="1">
    <location>
        <begin position="290"/>
        <end position="308"/>
    </location>
</feature>
<dbReference type="AlphaFoldDB" id="A0A543CV10"/>
<accession>A0A543CV10</accession>
<feature type="transmembrane region" description="Helical" evidence="1">
    <location>
        <begin position="29"/>
        <end position="49"/>
    </location>
</feature>
<evidence type="ECO:0000313" key="2">
    <source>
        <dbReference type="EMBL" id="TQM00945.1"/>
    </source>
</evidence>
<evidence type="ECO:0000313" key="3">
    <source>
        <dbReference type="Proteomes" id="UP000316096"/>
    </source>
</evidence>
<feature type="transmembrane region" description="Helical" evidence="1">
    <location>
        <begin position="103"/>
        <end position="131"/>
    </location>
</feature>
<feature type="transmembrane region" description="Helical" evidence="1">
    <location>
        <begin position="229"/>
        <end position="249"/>
    </location>
</feature>
<sequence>MLKRCLPAIALFLLAPAVGELLLGNLAFSQLPLFLPVLAPMYGGGALLIREVTRRAGRGPVTMLILGVAYGLVEEGLADQMLFNHFYAGHDEMGATYIPALGMGGWLTIGVLTMHAVWSTNAGIALVEALFPERAETPWLGRTGLGVTAAIFTLGTAVVMWGSYNDEHFFARPGQLIATVVAIVALVAVAFRVRPRALLDGAAPRPWVVGVVAFAAASLFLNTADLPGWWSVAAATALLVVTVTVTSRWCRRRGWGRGHRLGLAAGAILTYAWVGFGMTPETAAKTTGDYVVNVVLALGSVALIALAARRLHGFRPPLAADEEKAEVRF</sequence>
<keyword evidence="1" id="KW-0472">Membrane</keyword>
<evidence type="ECO:0008006" key="4">
    <source>
        <dbReference type="Google" id="ProtNLM"/>
    </source>
</evidence>